<organism evidence="3">
    <name type="scientific">hydrothermal vent metagenome</name>
    <dbReference type="NCBI Taxonomy" id="652676"/>
    <lineage>
        <taxon>unclassified sequences</taxon>
        <taxon>metagenomes</taxon>
        <taxon>ecological metagenomes</taxon>
    </lineage>
</organism>
<accession>A0A3B0WA79</accession>
<protein>
    <recommendedName>
        <fullName evidence="2">Peptidase M56 domain-containing protein</fullName>
    </recommendedName>
</protein>
<dbReference type="Pfam" id="PF05569">
    <property type="entry name" value="Peptidase_M56"/>
    <property type="match status" value="1"/>
</dbReference>
<feature type="transmembrane region" description="Helical" evidence="1">
    <location>
        <begin position="37"/>
        <end position="59"/>
    </location>
</feature>
<keyword evidence="1" id="KW-0812">Transmembrane</keyword>
<evidence type="ECO:0000313" key="3">
    <source>
        <dbReference type="EMBL" id="VAW49320.1"/>
    </source>
</evidence>
<feature type="transmembrane region" description="Helical" evidence="1">
    <location>
        <begin position="6"/>
        <end position="25"/>
    </location>
</feature>
<reference evidence="3" key="1">
    <citation type="submission" date="2018-06" db="EMBL/GenBank/DDBJ databases">
        <authorList>
            <person name="Zhirakovskaya E."/>
        </authorList>
    </citation>
    <scope>NUCLEOTIDE SEQUENCE</scope>
</reference>
<dbReference type="InterPro" id="IPR008756">
    <property type="entry name" value="Peptidase_M56"/>
</dbReference>
<dbReference type="PANTHER" id="PTHR34978:SF3">
    <property type="entry name" value="SLR0241 PROTEIN"/>
    <property type="match status" value="1"/>
</dbReference>
<evidence type="ECO:0000259" key="2">
    <source>
        <dbReference type="Pfam" id="PF05569"/>
    </source>
</evidence>
<dbReference type="EMBL" id="UOFC01000274">
    <property type="protein sequence ID" value="VAW49320.1"/>
    <property type="molecule type" value="Genomic_DNA"/>
</dbReference>
<proteinExistence type="predicted"/>
<evidence type="ECO:0000256" key="1">
    <source>
        <dbReference type="SAM" id="Phobius"/>
    </source>
</evidence>
<name>A0A3B0WA79_9ZZZZ</name>
<dbReference type="PANTHER" id="PTHR34978">
    <property type="entry name" value="POSSIBLE SENSOR-TRANSDUCER PROTEIN BLAR"/>
    <property type="match status" value="1"/>
</dbReference>
<gene>
    <name evidence="3" type="ORF">MNBD_GAMMA03-157</name>
</gene>
<sequence length="492" mass="56619">MINWINYIVESSLVLALLLLFYKTVLSKEKCIAYNRYYLLFTGTASILTPLINLPITFFQKTTLVLEPMYELPAIISQITTFKEPQFNGFDSFLAFLAFVYVGGVVVASYLLIIKLVKLASLFRNSSTVIDRGSFRIVLTHGKLPSFSFHNYVFLNEKGKTEQELANIIAHEEAHITQNHSIDILLMEVYKIVFWFSPLTYQLAKNMRLNHEYLADQAATIDTNKRAYINTLIKNIYSNTMSGIVHYFGLHSTEKRIKMIQKNINWSAIYKPYFSIPFFSILFFTFSCHFEPVEITPSTIGNETAPEEFKDVISSFRNANLNRSYFFKLTSDIELERIKAKDFDNYTIDYVARLKGYNSNSFGIIYSFDNNRSLPNHIFSNKTYSLQEVNQIPTPWEGYEELLNKIDAKANDIVIAGEDKTIWVKFEITAIGLIAFTNISETDYSNMTDKDAKLYGAAIKAINATNSDWRMGKINNTAVNVELELPVRFYKH</sequence>
<feature type="transmembrane region" description="Helical" evidence="1">
    <location>
        <begin position="268"/>
        <end position="286"/>
    </location>
</feature>
<feature type="transmembrane region" description="Helical" evidence="1">
    <location>
        <begin position="93"/>
        <end position="114"/>
    </location>
</feature>
<feature type="domain" description="Peptidase M56" evidence="2">
    <location>
        <begin position="161"/>
        <end position="260"/>
    </location>
</feature>
<dbReference type="AlphaFoldDB" id="A0A3B0WA79"/>
<keyword evidence="1" id="KW-0472">Membrane</keyword>
<dbReference type="CDD" id="cd07341">
    <property type="entry name" value="M56_BlaR1_MecR1_like"/>
    <property type="match status" value="1"/>
</dbReference>
<keyword evidence="1" id="KW-1133">Transmembrane helix</keyword>
<dbReference type="InterPro" id="IPR052173">
    <property type="entry name" value="Beta-lactam_resp_regulator"/>
</dbReference>